<keyword evidence="1" id="KW-0472">Membrane</keyword>
<evidence type="ECO:0000256" key="1">
    <source>
        <dbReference type="SAM" id="Phobius"/>
    </source>
</evidence>
<accession>A0A177MYW1</accession>
<dbReference type="Proteomes" id="UP000077857">
    <property type="component" value="Unassembled WGS sequence"/>
</dbReference>
<feature type="transmembrane region" description="Helical" evidence="1">
    <location>
        <begin position="34"/>
        <end position="55"/>
    </location>
</feature>
<dbReference type="AlphaFoldDB" id="A0A177MYW1"/>
<sequence>MLRESTFRHPFIHRTAERPGLNGYRKIHAESRKLMSLNLLSYVVLVRALGAMLSAQVDSG</sequence>
<protein>
    <submittedName>
        <fullName evidence="2">Uncharacterized protein</fullName>
    </submittedName>
</protein>
<name>A0A177MYW1_9GAMM</name>
<proteinExistence type="predicted"/>
<dbReference type="EMBL" id="LUUJ01000139">
    <property type="protein sequence ID" value="OAI10160.1"/>
    <property type="molecule type" value="Genomic_DNA"/>
</dbReference>
<keyword evidence="1" id="KW-1133">Transmembrane helix</keyword>
<comment type="caution">
    <text evidence="2">The sequence shown here is derived from an EMBL/GenBank/DDBJ whole genome shotgun (WGS) entry which is preliminary data.</text>
</comment>
<reference evidence="2 3" key="1">
    <citation type="submission" date="2016-03" db="EMBL/GenBank/DDBJ databases">
        <authorList>
            <person name="Ploux O."/>
        </authorList>
    </citation>
    <scope>NUCLEOTIDE SEQUENCE [LARGE SCALE GENOMIC DNA]</scope>
    <source>
        <strain evidence="2 3">R-45378</strain>
    </source>
</reference>
<evidence type="ECO:0000313" key="2">
    <source>
        <dbReference type="EMBL" id="OAI10160.1"/>
    </source>
</evidence>
<gene>
    <name evidence="2" type="ORF">A1507_22020</name>
</gene>
<keyword evidence="1" id="KW-0812">Transmembrane</keyword>
<dbReference type="RefSeq" id="WP_157205695.1">
    <property type="nucleotide sequence ID" value="NZ_LUUJ01000139.1"/>
</dbReference>
<organism evidence="2 3">
    <name type="scientific">Methylomonas koyamae</name>
    <dbReference type="NCBI Taxonomy" id="702114"/>
    <lineage>
        <taxon>Bacteria</taxon>
        <taxon>Pseudomonadati</taxon>
        <taxon>Pseudomonadota</taxon>
        <taxon>Gammaproteobacteria</taxon>
        <taxon>Methylococcales</taxon>
        <taxon>Methylococcaceae</taxon>
        <taxon>Methylomonas</taxon>
    </lineage>
</organism>
<evidence type="ECO:0000313" key="3">
    <source>
        <dbReference type="Proteomes" id="UP000077857"/>
    </source>
</evidence>